<feature type="transmembrane region" description="Helical" evidence="1">
    <location>
        <begin position="12"/>
        <end position="29"/>
    </location>
</feature>
<name>A0A9D0ZX20_9FIRM</name>
<keyword evidence="1" id="KW-0472">Membrane</keyword>
<evidence type="ECO:0000256" key="1">
    <source>
        <dbReference type="SAM" id="Phobius"/>
    </source>
</evidence>
<protein>
    <submittedName>
        <fullName evidence="2">Uncharacterized protein</fullName>
    </submittedName>
</protein>
<keyword evidence="1" id="KW-0812">Transmembrane</keyword>
<accession>A0A9D0ZX20</accession>
<comment type="caution">
    <text evidence="2">The sequence shown here is derived from an EMBL/GenBank/DDBJ whole genome shotgun (WGS) entry which is preliminary data.</text>
</comment>
<evidence type="ECO:0000313" key="2">
    <source>
        <dbReference type="EMBL" id="HIQ97349.1"/>
    </source>
</evidence>
<sequence>MKTIHRKQRVAIQITMACLFLFFNFWGILDRGEGLWERKLPVSAGRAETGIPALAEHTEAETGLRYGIQREEGLSGRSVFGELSGLSSLTGIHEENRSLFGKSGSKQGMPTRRLYMAALLWLLTGLSAFFVRRMAFFAYYRSHTFYLIRFLYELYVRQGKDGKKSWIPKQASYKVKHAN</sequence>
<reference evidence="2" key="1">
    <citation type="submission" date="2020-10" db="EMBL/GenBank/DDBJ databases">
        <authorList>
            <person name="Gilroy R."/>
        </authorList>
    </citation>
    <scope>NUCLEOTIDE SEQUENCE</scope>
    <source>
        <strain evidence="2">ChiSjej3B21-11622</strain>
    </source>
</reference>
<proteinExistence type="predicted"/>
<gene>
    <name evidence="2" type="ORF">IAB26_12395</name>
</gene>
<evidence type="ECO:0000313" key="3">
    <source>
        <dbReference type="Proteomes" id="UP000886886"/>
    </source>
</evidence>
<dbReference type="Proteomes" id="UP000886886">
    <property type="component" value="Unassembled WGS sequence"/>
</dbReference>
<dbReference type="AlphaFoldDB" id="A0A9D0ZX20"/>
<dbReference type="EMBL" id="DVFT01000182">
    <property type="protein sequence ID" value="HIQ97349.1"/>
    <property type="molecule type" value="Genomic_DNA"/>
</dbReference>
<feature type="transmembrane region" description="Helical" evidence="1">
    <location>
        <begin position="114"/>
        <end position="131"/>
    </location>
</feature>
<keyword evidence="1" id="KW-1133">Transmembrane helix</keyword>
<organism evidence="2 3">
    <name type="scientific">Candidatus Limivivens merdigallinarum</name>
    <dbReference type="NCBI Taxonomy" id="2840859"/>
    <lineage>
        <taxon>Bacteria</taxon>
        <taxon>Bacillati</taxon>
        <taxon>Bacillota</taxon>
        <taxon>Clostridia</taxon>
        <taxon>Lachnospirales</taxon>
        <taxon>Lachnospiraceae</taxon>
        <taxon>Lachnospiraceae incertae sedis</taxon>
        <taxon>Candidatus Limivivens</taxon>
    </lineage>
</organism>
<reference evidence="2" key="2">
    <citation type="journal article" date="2021" name="PeerJ">
        <title>Extensive microbial diversity within the chicken gut microbiome revealed by metagenomics and culture.</title>
        <authorList>
            <person name="Gilroy R."/>
            <person name="Ravi A."/>
            <person name="Getino M."/>
            <person name="Pursley I."/>
            <person name="Horton D.L."/>
            <person name="Alikhan N.F."/>
            <person name="Baker D."/>
            <person name="Gharbi K."/>
            <person name="Hall N."/>
            <person name="Watson M."/>
            <person name="Adriaenssens E.M."/>
            <person name="Foster-Nyarko E."/>
            <person name="Jarju S."/>
            <person name="Secka A."/>
            <person name="Antonio M."/>
            <person name="Oren A."/>
            <person name="Chaudhuri R.R."/>
            <person name="La Ragione R."/>
            <person name="Hildebrand F."/>
            <person name="Pallen M.J."/>
        </authorList>
    </citation>
    <scope>NUCLEOTIDE SEQUENCE</scope>
    <source>
        <strain evidence="2">ChiSjej3B21-11622</strain>
    </source>
</reference>